<evidence type="ECO:0000256" key="1">
    <source>
        <dbReference type="SAM" id="MobiDB-lite"/>
    </source>
</evidence>
<evidence type="ECO:0000313" key="3">
    <source>
        <dbReference type="Proteomes" id="UP000324222"/>
    </source>
</evidence>
<feature type="compositionally biased region" description="Gly residues" evidence="1">
    <location>
        <begin position="14"/>
        <end position="26"/>
    </location>
</feature>
<dbReference type="EMBL" id="VSRR010109987">
    <property type="protein sequence ID" value="MPC97444.1"/>
    <property type="molecule type" value="Genomic_DNA"/>
</dbReference>
<feature type="compositionally biased region" description="Basic residues" evidence="1">
    <location>
        <begin position="101"/>
        <end position="114"/>
    </location>
</feature>
<accession>A0A5B7JYK0</accession>
<protein>
    <submittedName>
        <fullName evidence="2">Uncharacterized protein</fullName>
    </submittedName>
</protein>
<dbReference type="Proteomes" id="UP000324222">
    <property type="component" value="Unassembled WGS sequence"/>
</dbReference>
<gene>
    <name evidence="2" type="ORF">E2C01_092760</name>
</gene>
<reference evidence="2 3" key="1">
    <citation type="submission" date="2019-05" db="EMBL/GenBank/DDBJ databases">
        <title>Another draft genome of Portunus trituberculatus and its Hox gene families provides insights of decapod evolution.</title>
        <authorList>
            <person name="Jeong J.-H."/>
            <person name="Song I."/>
            <person name="Kim S."/>
            <person name="Choi T."/>
            <person name="Kim D."/>
            <person name="Ryu S."/>
            <person name="Kim W."/>
        </authorList>
    </citation>
    <scope>NUCLEOTIDE SEQUENCE [LARGE SCALE GENOMIC DNA]</scope>
    <source>
        <tissue evidence="2">Muscle</tissue>
    </source>
</reference>
<name>A0A5B7JYK0_PORTR</name>
<keyword evidence="3" id="KW-1185">Reference proteome</keyword>
<dbReference type="AlphaFoldDB" id="A0A5B7JYK0"/>
<comment type="caution">
    <text evidence="2">The sequence shown here is derived from an EMBL/GenBank/DDBJ whole genome shotgun (WGS) entry which is preliminary data.</text>
</comment>
<evidence type="ECO:0000313" key="2">
    <source>
        <dbReference type="EMBL" id="MPC97444.1"/>
    </source>
</evidence>
<proteinExistence type="predicted"/>
<sequence length="114" mass="12515">MTMDGSCGYNAYGGEWGGAGTAGGDHGGVELASLHYPLRATASHTPRATPQEPHAKSHTTRATQQEPHAKSHTPRATRQEPHTKSHTTRATHQEPHTKSYTPHRARIHGKERRR</sequence>
<organism evidence="2 3">
    <name type="scientific">Portunus trituberculatus</name>
    <name type="common">Swimming crab</name>
    <name type="synonym">Neptunus trituberculatus</name>
    <dbReference type="NCBI Taxonomy" id="210409"/>
    <lineage>
        <taxon>Eukaryota</taxon>
        <taxon>Metazoa</taxon>
        <taxon>Ecdysozoa</taxon>
        <taxon>Arthropoda</taxon>
        <taxon>Crustacea</taxon>
        <taxon>Multicrustacea</taxon>
        <taxon>Malacostraca</taxon>
        <taxon>Eumalacostraca</taxon>
        <taxon>Eucarida</taxon>
        <taxon>Decapoda</taxon>
        <taxon>Pleocyemata</taxon>
        <taxon>Brachyura</taxon>
        <taxon>Eubrachyura</taxon>
        <taxon>Portunoidea</taxon>
        <taxon>Portunidae</taxon>
        <taxon>Portuninae</taxon>
        <taxon>Portunus</taxon>
    </lineage>
</organism>
<feature type="region of interest" description="Disordered" evidence="1">
    <location>
        <begin position="1"/>
        <end position="114"/>
    </location>
</feature>